<dbReference type="EMBL" id="KZ678129">
    <property type="protein sequence ID" value="PSN73128.1"/>
    <property type="molecule type" value="Genomic_DNA"/>
</dbReference>
<evidence type="ECO:0008006" key="4">
    <source>
        <dbReference type="Google" id="ProtNLM"/>
    </source>
</evidence>
<dbReference type="AlphaFoldDB" id="A0A2T2P720"/>
<dbReference type="PANTHER" id="PTHR37540:SF5">
    <property type="entry name" value="TRANSCRIPTION FACTOR DOMAIN-CONTAINING PROTEIN"/>
    <property type="match status" value="1"/>
</dbReference>
<evidence type="ECO:0000256" key="1">
    <source>
        <dbReference type="SAM" id="MobiDB-lite"/>
    </source>
</evidence>
<keyword evidence="3" id="KW-1185">Reference proteome</keyword>
<gene>
    <name evidence="2" type="ORF">BS50DRAFT_672086</name>
</gene>
<reference evidence="2 3" key="1">
    <citation type="journal article" date="2018" name="Front. Microbiol.">
        <title>Genome-Wide Analysis of Corynespora cassiicola Leaf Fall Disease Putative Effectors.</title>
        <authorList>
            <person name="Lopez D."/>
            <person name="Ribeiro S."/>
            <person name="Label P."/>
            <person name="Fumanal B."/>
            <person name="Venisse J.S."/>
            <person name="Kohler A."/>
            <person name="de Oliveira R.R."/>
            <person name="Labutti K."/>
            <person name="Lipzen A."/>
            <person name="Lail K."/>
            <person name="Bauer D."/>
            <person name="Ohm R.A."/>
            <person name="Barry K.W."/>
            <person name="Spatafora J."/>
            <person name="Grigoriev I.V."/>
            <person name="Martin F.M."/>
            <person name="Pujade-Renaud V."/>
        </authorList>
    </citation>
    <scope>NUCLEOTIDE SEQUENCE [LARGE SCALE GENOMIC DNA]</scope>
    <source>
        <strain evidence="2 3">Philippines</strain>
    </source>
</reference>
<evidence type="ECO:0000313" key="2">
    <source>
        <dbReference type="EMBL" id="PSN73128.1"/>
    </source>
</evidence>
<dbReference type="STRING" id="1448308.A0A2T2P720"/>
<dbReference type="InterPro" id="IPR021858">
    <property type="entry name" value="Fun_TF"/>
</dbReference>
<accession>A0A2T2P720</accession>
<organism evidence="2 3">
    <name type="scientific">Corynespora cassiicola Philippines</name>
    <dbReference type="NCBI Taxonomy" id="1448308"/>
    <lineage>
        <taxon>Eukaryota</taxon>
        <taxon>Fungi</taxon>
        <taxon>Dikarya</taxon>
        <taxon>Ascomycota</taxon>
        <taxon>Pezizomycotina</taxon>
        <taxon>Dothideomycetes</taxon>
        <taxon>Pleosporomycetidae</taxon>
        <taxon>Pleosporales</taxon>
        <taxon>Corynesporascaceae</taxon>
        <taxon>Corynespora</taxon>
    </lineage>
</organism>
<dbReference type="OrthoDB" id="4158087at2759"/>
<dbReference type="Pfam" id="PF11951">
    <property type="entry name" value="Fungal_trans_2"/>
    <property type="match status" value="1"/>
</dbReference>
<sequence length="543" mass="61234">MSGKFQFIHTTSDLSREAKKERRKLARSHVAAVRHSERRQRDIKNFRAQNQQKDDANVAPGDDNNQSILAEHQHIVDITPAPVSLPRSDPTIPIILSFDDVVLMRPFDTLAQQRQDPDAEDGLTSQAQSRHQIPLVAQLTPQLSPYQMVGQGAVDPFYHFIHMPAGIPPRMARHLSYYVTTLMPKMHPSFTTNLTRKVFGCSSMATADELSLAALSAYSATSRSMTAKVEGFHDGVADWLYFKGRTIQLVNKRLSNPDEAISKDVIGGISSLILMESFTGNSAEAKAHMNGLFRIGQLRSRVHGPLPYILAFKILMSAIKLSILTQTPPTIPFNLSYPMQLPLPSISHILPSFASSLIINWPRISPNAKLLTTFHDIAMMTRYTEALYLAAFPYADDDTYLEYLTHQNMYIEYCLLVHTTSNVIEEACRLTCLLFSQTGLVRGYPNESAVIQFTLRPLKTLLQGSVLGFAWAGFEEVQAWVAFMGAWCSVQQEDLAFFAELFRKSCGTLGLVDFEGVHEMLSRFLFVDRVYCERLRELWVRFF</sequence>
<evidence type="ECO:0000313" key="3">
    <source>
        <dbReference type="Proteomes" id="UP000240883"/>
    </source>
</evidence>
<name>A0A2T2P720_CORCC</name>
<dbReference type="Proteomes" id="UP000240883">
    <property type="component" value="Unassembled WGS sequence"/>
</dbReference>
<protein>
    <recommendedName>
        <fullName evidence="4">Tachykinin family protein</fullName>
    </recommendedName>
</protein>
<feature type="region of interest" description="Disordered" evidence="1">
    <location>
        <begin position="28"/>
        <end position="65"/>
    </location>
</feature>
<proteinExistence type="predicted"/>
<dbReference type="PANTHER" id="PTHR37540">
    <property type="entry name" value="TRANSCRIPTION FACTOR (ACR-2), PUTATIVE-RELATED-RELATED"/>
    <property type="match status" value="1"/>
</dbReference>